<protein>
    <submittedName>
        <fullName evidence="1">Uncharacterized protein</fullName>
    </submittedName>
</protein>
<dbReference type="OrthoDB" id="2498029at2759"/>
<name>A0A9J6AGV7_SOLCO</name>
<dbReference type="EMBL" id="JACXVP010000002">
    <property type="protein sequence ID" value="KAG5623587.1"/>
    <property type="molecule type" value="Genomic_DNA"/>
</dbReference>
<evidence type="ECO:0000313" key="1">
    <source>
        <dbReference type="EMBL" id="KAG5623587.1"/>
    </source>
</evidence>
<accession>A0A9J6AGV7</accession>
<reference evidence="1 2" key="1">
    <citation type="submission" date="2020-09" db="EMBL/GenBank/DDBJ databases">
        <title>De no assembly of potato wild relative species, Solanum commersonii.</title>
        <authorList>
            <person name="Cho K."/>
        </authorList>
    </citation>
    <scope>NUCLEOTIDE SEQUENCE [LARGE SCALE GENOMIC DNA]</scope>
    <source>
        <strain evidence="1">LZ3.2</strain>
        <tissue evidence="1">Leaf</tissue>
    </source>
</reference>
<gene>
    <name evidence="1" type="ORF">H5410_008805</name>
</gene>
<comment type="caution">
    <text evidence="1">The sequence shown here is derived from an EMBL/GenBank/DDBJ whole genome shotgun (WGS) entry which is preliminary data.</text>
</comment>
<keyword evidence="2" id="KW-1185">Reference proteome</keyword>
<dbReference type="Proteomes" id="UP000824120">
    <property type="component" value="Chromosome 2"/>
</dbReference>
<organism evidence="1 2">
    <name type="scientific">Solanum commersonii</name>
    <name type="common">Commerson's wild potato</name>
    <name type="synonym">Commerson's nightshade</name>
    <dbReference type="NCBI Taxonomy" id="4109"/>
    <lineage>
        <taxon>Eukaryota</taxon>
        <taxon>Viridiplantae</taxon>
        <taxon>Streptophyta</taxon>
        <taxon>Embryophyta</taxon>
        <taxon>Tracheophyta</taxon>
        <taxon>Spermatophyta</taxon>
        <taxon>Magnoliopsida</taxon>
        <taxon>eudicotyledons</taxon>
        <taxon>Gunneridae</taxon>
        <taxon>Pentapetalae</taxon>
        <taxon>asterids</taxon>
        <taxon>lamiids</taxon>
        <taxon>Solanales</taxon>
        <taxon>Solanaceae</taxon>
        <taxon>Solanoideae</taxon>
        <taxon>Solaneae</taxon>
        <taxon>Solanum</taxon>
    </lineage>
</organism>
<sequence>MVFWGNRTEGQFQREARGLCNFLILITWRPGAVQEREISIFFVMELLQWITPVGFQKAFLHGYIPSFDSLVDDVIEHYSKFKAQLMLMTAYDVISYKHKPRLQTALELLNATKEVEGLLARKGASPVSTFSLN</sequence>
<proteinExistence type="predicted"/>
<dbReference type="AlphaFoldDB" id="A0A9J6AGV7"/>
<evidence type="ECO:0000313" key="2">
    <source>
        <dbReference type="Proteomes" id="UP000824120"/>
    </source>
</evidence>